<dbReference type="PANTHER" id="PTHR43798:SF33">
    <property type="entry name" value="HYDROLASE, PUTATIVE (AFU_ORTHOLOGUE AFUA_2G14860)-RELATED"/>
    <property type="match status" value="1"/>
</dbReference>
<dbReference type="AlphaFoldDB" id="A0A3E1Y461"/>
<gene>
    <name evidence="2" type="ORF">DVR12_22775</name>
</gene>
<dbReference type="PANTHER" id="PTHR43798">
    <property type="entry name" value="MONOACYLGLYCEROL LIPASE"/>
    <property type="match status" value="1"/>
</dbReference>
<proteinExistence type="predicted"/>
<dbReference type="SUPFAM" id="SSF53474">
    <property type="entry name" value="alpha/beta-Hydrolases"/>
    <property type="match status" value="1"/>
</dbReference>
<keyword evidence="3" id="KW-1185">Reference proteome</keyword>
<sequence length="274" mass="30538">MQQKAITINNISLSYYEQNEGADKTIFFVHGNSGSGKAWIRQFQGSHLSEYRLIAFDLPAHGQSASLDGSIFNYNFPDFGKLLNAAVNLLNRDKPYILAGVSIGTNIVTESLAHGLKPEGIVLVGPCVLGGAYTVDKVVHEDPLIGIGFMDEISEAELHGYSQLGFFSKEEENWKAFATDFSKVTDGFRAKIATSFMAGDYSDEIKLLEEQPALLLVIFGEHERVCRINYLDDVRLNLWKEQIHKIPLAGHFVQADQPLVFNKMLADFAEEVFK</sequence>
<dbReference type="GO" id="GO:0016020">
    <property type="term" value="C:membrane"/>
    <property type="evidence" value="ECO:0007669"/>
    <property type="project" value="TreeGrafter"/>
</dbReference>
<organism evidence="2 3">
    <name type="scientific">Chitinophaga silvatica</name>
    <dbReference type="NCBI Taxonomy" id="2282649"/>
    <lineage>
        <taxon>Bacteria</taxon>
        <taxon>Pseudomonadati</taxon>
        <taxon>Bacteroidota</taxon>
        <taxon>Chitinophagia</taxon>
        <taxon>Chitinophagales</taxon>
        <taxon>Chitinophagaceae</taxon>
        <taxon>Chitinophaga</taxon>
    </lineage>
</organism>
<dbReference type="Proteomes" id="UP000260644">
    <property type="component" value="Unassembled WGS sequence"/>
</dbReference>
<name>A0A3E1Y461_9BACT</name>
<evidence type="ECO:0000313" key="3">
    <source>
        <dbReference type="Proteomes" id="UP000260644"/>
    </source>
</evidence>
<dbReference type="InterPro" id="IPR000073">
    <property type="entry name" value="AB_hydrolase_1"/>
</dbReference>
<dbReference type="Pfam" id="PF12697">
    <property type="entry name" value="Abhydrolase_6"/>
    <property type="match status" value="1"/>
</dbReference>
<comment type="caution">
    <text evidence="2">The sequence shown here is derived from an EMBL/GenBank/DDBJ whole genome shotgun (WGS) entry which is preliminary data.</text>
</comment>
<keyword evidence="2" id="KW-0378">Hydrolase</keyword>
<evidence type="ECO:0000259" key="1">
    <source>
        <dbReference type="Pfam" id="PF12697"/>
    </source>
</evidence>
<dbReference type="OrthoDB" id="9799612at2"/>
<protein>
    <submittedName>
        <fullName evidence="2">Alpha/beta hydrolase</fullName>
    </submittedName>
</protein>
<dbReference type="GO" id="GO:0016787">
    <property type="term" value="F:hydrolase activity"/>
    <property type="evidence" value="ECO:0007669"/>
    <property type="project" value="UniProtKB-KW"/>
</dbReference>
<dbReference type="InterPro" id="IPR050266">
    <property type="entry name" value="AB_hydrolase_sf"/>
</dbReference>
<feature type="domain" description="AB hydrolase-1" evidence="1">
    <location>
        <begin position="26"/>
        <end position="261"/>
    </location>
</feature>
<reference evidence="2 3" key="1">
    <citation type="submission" date="2018-07" db="EMBL/GenBank/DDBJ databases">
        <title>Chitinophaga K2CV101002-2 sp. nov., isolated from a monsoon evergreen broad-leaved forest soil.</title>
        <authorList>
            <person name="Lv Y."/>
        </authorList>
    </citation>
    <scope>NUCLEOTIDE SEQUENCE [LARGE SCALE GENOMIC DNA]</scope>
    <source>
        <strain evidence="2 3">GDMCC 1.1288</strain>
    </source>
</reference>
<accession>A0A3E1Y461</accession>
<dbReference type="EMBL" id="QPMM01000013">
    <property type="protein sequence ID" value="RFS19461.1"/>
    <property type="molecule type" value="Genomic_DNA"/>
</dbReference>
<dbReference type="Gene3D" id="3.40.50.1820">
    <property type="entry name" value="alpha/beta hydrolase"/>
    <property type="match status" value="1"/>
</dbReference>
<dbReference type="RefSeq" id="WP_116978115.1">
    <property type="nucleotide sequence ID" value="NZ_QPMM01000013.1"/>
</dbReference>
<evidence type="ECO:0000313" key="2">
    <source>
        <dbReference type="EMBL" id="RFS19461.1"/>
    </source>
</evidence>
<dbReference type="InterPro" id="IPR029058">
    <property type="entry name" value="AB_hydrolase_fold"/>
</dbReference>